<keyword evidence="7 9" id="KW-0460">Magnesium</keyword>
<dbReference type="GO" id="GO:0004156">
    <property type="term" value="F:dihydropteroate synthase activity"/>
    <property type="evidence" value="ECO:0007669"/>
    <property type="project" value="UniProtKB-EC"/>
</dbReference>
<dbReference type="PANTHER" id="PTHR20941">
    <property type="entry name" value="FOLATE SYNTHESIS PROTEINS"/>
    <property type="match status" value="1"/>
</dbReference>
<dbReference type="NCBIfam" id="TIGR01496">
    <property type="entry name" value="DHPS"/>
    <property type="match status" value="1"/>
</dbReference>
<dbReference type="PROSITE" id="PS00792">
    <property type="entry name" value="DHPS_1"/>
    <property type="match status" value="1"/>
</dbReference>
<comment type="catalytic activity">
    <reaction evidence="1">
        <text>(7,8-dihydropterin-6-yl)methyl diphosphate + 4-aminobenzoate = 7,8-dihydropteroate + diphosphate</text>
        <dbReference type="Rhea" id="RHEA:19949"/>
        <dbReference type="ChEBI" id="CHEBI:17836"/>
        <dbReference type="ChEBI" id="CHEBI:17839"/>
        <dbReference type="ChEBI" id="CHEBI:33019"/>
        <dbReference type="ChEBI" id="CHEBI:72950"/>
        <dbReference type="EC" id="2.5.1.15"/>
    </reaction>
</comment>
<keyword evidence="12" id="KW-1185">Reference proteome</keyword>
<evidence type="ECO:0000313" key="12">
    <source>
        <dbReference type="Proteomes" id="UP000252182"/>
    </source>
</evidence>
<dbReference type="GO" id="GO:0046654">
    <property type="term" value="P:tetrahydrofolate biosynthetic process"/>
    <property type="evidence" value="ECO:0007669"/>
    <property type="project" value="UniProtKB-UniPathway"/>
</dbReference>
<evidence type="ECO:0000256" key="5">
    <source>
        <dbReference type="ARBA" id="ARBA00022679"/>
    </source>
</evidence>
<dbReference type="InterPro" id="IPR000489">
    <property type="entry name" value="Pterin-binding_dom"/>
</dbReference>
<dbReference type="InterPro" id="IPR045031">
    <property type="entry name" value="DHP_synth-like"/>
</dbReference>
<accession>A0A345DAV5</accession>
<comment type="function">
    <text evidence="9">Catalyzes the condensation of para-aminobenzoate (pABA) with 6-hydroxymethyl-7,8-dihydropterin diphosphate (DHPt-PP) to form 7,8-dihydropteroate (H2Pte), the immediate precursor of folate derivatives.</text>
</comment>
<dbReference type="Proteomes" id="UP000252182">
    <property type="component" value="Chromosome"/>
</dbReference>
<evidence type="ECO:0000256" key="4">
    <source>
        <dbReference type="ARBA" id="ARBA00012458"/>
    </source>
</evidence>
<gene>
    <name evidence="11" type="primary">folP</name>
    <name evidence="11" type="ORF">DTO96_101224</name>
</gene>
<evidence type="ECO:0000256" key="1">
    <source>
        <dbReference type="ARBA" id="ARBA00000012"/>
    </source>
</evidence>
<keyword evidence="5 9" id="KW-0808">Transferase</keyword>
<sequence>MQHTPHAPSRIWQCGRHTLDLSRPHVMGILNVTPDSFSDGGHFIDPQAALDRAHAMIDAGADIIDIGGESTRPNAPALSACEELCRLMPIVQALIDCGKPISIDTYKPYVMRAMLAEGVDIINDIRGFNSPVAIDAVADSNCGLCVMHMQGTPQTMQNEPIYDDVVRDVACFLKQQLCRLLDAGIKPDRLCVDPGIGFGKNLAHNIALLQTLNDLHEKTKAAVLIGVSRKRMIGDLTGQPTEQRTAGSVAAALYAMAHGAHVVRVHDVAQTVDALKVWQALSNRST</sequence>
<organism evidence="11 12">
    <name type="scientific">Ephemeroptericola cinctiostellae</name>
    <dbReference type="NCBI Taxonomy" id="2268024"/>
    <lineage>
        <taxon>Bacteria</taxon>
        <taxon>Pseudomonadati</taxon>
        <taxon>Pseudomonadota</taxon>
        <taxon>Betaproteobacteria</taxon>
        <taxon>Burkholderiales</taxon>
        <taxon>Burkholderiaceae</taxon>
        <taxon>Ephemeroptericola</taxon>
    </lineage>
</organism>
<evidence type="ECO:0000256" key="7">
    <source>
        <dbReference type="ARBA" id="ARBA00022842"/>
    </source>
</evidence>
<proteinExistence type="inferred from homology"/>
<comment type="pathway">
    <text evidence="3 9">Cofactor biosynthesis; tetrahydrofolate biosynthesis; 7,8-dihydrofolate from 2-amino-4-hydroxy-6-hydroxymethyl-7,8-dihydropteridine diphosphate and 4-aminobenzoate: step 1/2.</text>
</comment>
<dbReference type="EC" id="2.5.1.15" evidence="4 9"/>
<feature type="domain" description="Pterin-binding" evidence="10">
    <location>
        <begin position="24"/>
        <end position="276"/>
    </location>
</feature>
<evidence type="ECO:0000256" key="8">
    <source>
        <dbReference type="ARBA" id="ARBA00022909"/>
    </source>
</evidence>
<evidence type="ECO:0000256" key="2">
    <source>
        <dbReference type="ARBA" id="ARBA00001946"/>
    </source>
</evidence>
<dbReference type="InterPro" id="IPR006390">
    <property type="entry name" value="DHP_synth_dom"/>
</dbReference>
<evidence type="ECO:0000256" key="9">
    <source>
        <dbReference type="RuleBase" id="RU361205"/>
    </source>
</evidence>
<dbReference type="PROSITE" id="PS50972">
    <property type="entry name" value="PTERIN_BINDING"/>
    <property type="match status" value="1"/>
</dbReference>
<dbReference type="UniPathway" id="UPA00077">
    <property type="reaction ID" value="UER00156"/>
</dbReference>
<dbReference type="CDD" id="cd00739">
    <property type="entry name" value="DHPS"/>
    <property type="match status" value="1"/>
</dbReference>
<dbReference type="GO" id="GO:0005829">
    <property type="term" value="C:cytosol"/>
    <property type="evidence" value="ECO:0007669"/>
    <property type="project" value="TreeGrafter"/>
</dbReference>
<dbReference type="SUPFAM" id="SSF51717">
    <property type="entry name" value="Dihydropteroate synthetase-like"/>
    <property type="match status" value="1"/>
</dbReference>
<dbReference type="InterPro" id="IPR011005">
    <property type="entry name" value="Dihydropteroate_synth-like_sf"/>
</dbReference>
<keyword evidence="6 9" id="KW-0479">Metal-binding</keyword>
<evidence type="ECO:0000256" key="3">
    <source>
        <dbReference type="ARBA" id="ARBA00004763"/>
    </source>
</evidence>
<evidence type="ECO:0000313" key="11">
    <source>
        <dbReference type="EMBL" id="AXF85493.1"/>
    </source>
</evidence>
<dbReference type="GO" id="GO:0046656">
    <property type="term" value="P:folic acid biosynthetic process"/>
    <property type="evidence" value="ECO:0007669"/>
    <property type="project" value="UniProtKB-KW"/>
</dbReference>
<evidence type="ECO:0000259" key="10">
    <source>
        <dbReference type="PROSITE" id="PS50972"/>
    </source>
</evidence>
<reference evidence="12" key="1">
    <citation type="submission" date="2018-07" db="EMBL/GenBank/DDBJ databases">
        <authorList>
            <person name="Kim H."/>
        </authorList>
    </citation>
    <scope>NUCLEOTIDE SEQUENCE [LARGE SCALE GENOMIC DNA]</scope>
    <source>
        <strain evidence="12">F02</strain>
    </source>
</reference>
<evidence type="ECO:0000256" key="6">
    <source>
        <dbReference type="ARBA" id="ARBA00022723"/>
    </source>
</evidence>
<dbReference type="Gene3D" id="3.20.20.20">
    <property type="entry name" value="Dihydropteroate synthase-like"/>
    <property type="match status" value="1"/>
</dbReference>
<dbReference type="OrthoDB" id="9811744at2"/>
<dbReference type="PROSITE" id="PS00793">
    <property type="entry name" value="DHPS_2"/>
    <property type="match status" value="1"/>
</dbReference>
<dbReference type="EMBL" id="CP031124">
    <property type="protein sequence ID" value="AXF85493.1"/>
    <property type="molecule type" value="Genomic_DNA"/>
</dbReference>
<dbReference type="AlphaFoldDB" id="A0A345DAV5"/>
<comment type="similarity">
    <text evidence="9">Belongs to the DHPS family.</text>
</comment>
<dbReference type="PANTHER" id="PTHR20941:SF1">
    <property type="entry name" value="FOLIC ACID SYNTHESIS PROTEIN FOL1"/>
    <property type="match status" value="1"/>
</dbReference>
<name>A0A345DAV5_9BURK</name>
<dbReference type="Pfam" id="PF00809">
    <property type="entry name" value="Pterin_bind"/>
    <property type="match status" value="1"/>
</dbReference>
<dbReference type="RefSeq" id="WP_114562684.1">
    <property type="nucleotide sequence ID" value="NZ_CP031124.1"/>
</dbReference>
<dbReference type="GO" id="GO:0046872">
    <property type="term" value="F:metal ion binding"/>
    <property type="evidence" value="ECO:0007669"/>
    <property type="project" value="UniProtKB-KW"/>
</dbReference>
<comment type="cofactor">
    <cofactor evidence="2 9">
        <name>Mg(2+)</name>
        <dbReference type="ChEBI" id="CHEBI:18420"/>
    </cofactor>
</comment>
<protein>
    <recommendedName>
        <fullName evidence="4 9">Dihydropteroate synthase</fullName>
        <shortName evidence="9">DHPS</shortName>
        <ecNumber evidence="4 9">2.5.1.15</ecNumber>
    </recommendedName>
    <alternativeName>
        <fullName evidence="9">Dihydropteroate pyrophosphorylase</fullName>
    </alternativeName>
</protein>
<dbReference type="KEGG" id="hyf:DTO96_101224"/>
<keyword evidence="8 9" id="KW-0289">Folate biosynthesis</keyword>